<feature type="domain" description="VWFA" evidence="1">
    <location>
        <begin position="433"/>
        <end position="567"/>
    </location>
</feature>
<dbReference type="SUPFAM" id="SSF53300">
    <property type="entry name" value="vWA-like"/>
    <property type="match status" value="2"/>
</dbReference>
<evidence type="ECO:0000313" key="3">
    <source>
        <dbReference type="Proteomes" id="UP000007875"/>
    </source>
</evidence>
<dbReference type="HOGENOM" id="CLU_023600_0_0_1"/>
<sequence length="682" mass="77987">MLVTHVNQTLAQTSEEWLQNHDLSYQKITLKDLLLKGKQAKKSGNGKHLVFDASVITEMEYKLNMAIEQYHKRVKWLLKGSKKLFGLVKGDRVGVLIDSSDANTGFGRLQDFQQSLLHLMDEQLKTKKSLFMLSFGSELECLWNNAMDLNLRTIEEARDFIRGLHPSGGCNLLKAFKKILQVKDLNSILIILGNCPDQTSSVLFDYVQQCLLCRDLPVHAVAYDTSNHLTHETLKKLADHSKGRYHCYNSSDDREVYKVRWSGTECLEYLIATDSYIIMCYSIHYSKMKITRCWGEFLIYIEGVYELILISTLLYHQSFDIQLLLKEAQRAVDVISKIKQMRTGMLGDALVSIENEVKYSSVGSFIYLLYLFYQKAMQQFEWHDGSTKNVHVDVAMLYEYQKQLGSAVKTYERRIEWLASGSRKIWGTICEKRVILLVDTSVSNQAYIIHLQHSLRLLMEQQLGNKQAFNIIAYGSHPKMWKPHMVKPNPENLQSAWNWVQNLAASGGRNFMSAFRAATENGEDIKMFGGPQALYVISSGIPDQEEDVVCSFVSECTTGSELKLHTVLFSIDDYSVSCVLPTRYATTPQTADYLRNLAHSGNGRFHWFRETGVIESDDVTAISREMDRAVHYSQRCSMLVDNLSSQMICNGDFNKKKKKTGEIKQIEFIEPRPTALTLARMV</sequence>
<reference evidence="2" key="3">
    <citation type="submission" date="2025-09" db="UniProtKB">
        <authorList>
            <consortium name="Ensembl"/>
        </authorList>
    </citation>
    <scope>IDENTIFICATION</scope>
</reference>
<evidence type="ECO:0000259" key="1">
    <source>
        <dbReference type="Pfam" id="PF13768"/>
    </source>
</evidence>
<dbReference type="Ensembl" id="ENSCSAVT00000010865.1">
    <property type="protein sequence ID" value="ENSCSAVP00000010735.1"/>
    <property type="gene ID" value="ENSCSAVG00000006294.1"/>
</dbReference>
<reference evidence="3" key="1">
    <citation type="submission" date="2003-08" db="EMBL/GenBank/DDBJ databases">
        <authorList>
            <person name="Birren B."/>
            <person name="Nusbaum C."/>
            <person name="Abebe A."/>
            <person name="Abouelleil A."/>
            <person name="Adekoya E."/>
            <person name="Ait-zahra M."/>
            <person name="Allen N."/>
            <person name="Allen T."/>
            <person name="An P."/>
            <person name="Anderson M."/>
            <person name="Anderson S."/>
            <person name="Arachchi H."/>
            <person name="Armbruster J."/>
            <person name="Bachantsang P."/>
            <person name="Baldwin J."/>
            <person name="Barry A."/>
            <person name="Bayul T."/>
            <person name="Blitshsteyn B."/>
            <person name="Bloom T."/>
            <person name="Blye J."/>
            <person name="Boguslavskiy L."/>
            <person name="Borowsky M."/>
            <person name="Boukhgalter B."/>
            <person name="Brunache A."/>
            <person name="Butler J."/>
            <person name="Calixte N."/>
            <person name="Calvo S."/>
            <person name="Camarata J."/>
            <person name="Campo K."/>
            <person name="Chang J."/>
            <person name="Cheshatsang Y."/>
            <person name="Citroen M."/>
            <person name="Collymore A."/>
            <person name="Considine T."/>
            <person name="Cook A."/>
            <person name="Cooke P."/>
            <person name="Corum B."/>
            <person name="Cuomo C."/>
            <person name="David R."/>
            <person name="Dawoe T."/>
            <person name="Degray S."/>
            <person name="Dodge S."/>
            <person name="Dooley K."/>
            <person name="Dorje P."/>
            <person name="Dorjee K."/>
            <person name="Dorris L."/>
            <person name="Duffey N."/>
            <person name="Dupes A."/>
            <person name="Elkins T."/>
            <person name="Engels R."/>
            <person name="Erickson J."/>
            <person name="Farina A."/>
            <person name="Faro S."/>
            <person name="Ferreira P."/>
            <person name="Fischer H."/>
            <person name="Fitzgerald M."/>
            <person name="Foley K."/>
            <person name="Gage D."/>
            <person name="Galagan J."/>
            <person name="Gearin G."/>
            <person name="Gnerre S."/>
            <person name="Gnirke A."/>
            <person name="Goyette A."/>
            <person name="Graham J."/>
            <person name="Grandbois E."/>
            <person name="Gyaltsen K."/>
            <person name="Hafez N."/>
            <person name="Hagopian D."/>
            <person name="Hagos B."/>
            <person name="Hall J."/>
            <person name="Hatcher B."/>
            <person name="Heller A."/>
            <person name="Higgins H."/>
            <person name="Honan T."/>
            <person name="Horn A."/>
            <person name="Houde N."/>
            <person name="Hughes L."/>
            <person name="Hulme W."/>
            <person name="Husby E."/>
            <person name="Iliev I."/>
            <person name="Jaffe D."/>
            <person name="Jones C."/>
            <person name="Kamal M."/>
            <person name="Kamat A."/>
            <person name="Kamvysselis M."/>
            <person name="Karlsson E."/>
            <person name="Kells C."/>
            <person name="Kieu A."/>
            <person name="Kisner P."/>
            <person name="Kodira C."/>
            <person name="Kulbokas E."/>
            <person name="Labutti K."/>
            <person name="Lama D."/>
            <person name="Landers T."/>
            <person name="Leger J."/>
            <person name="Levine S."/>
            <person name="Lewis D."/>
            <person name="Lewis T."/>
            <person name="Lindblad-toh K."/>
            <person name="Liu X."/>
            <person name="Lokyitsang T."/>
            <person name="Lokyitsang Y."/>
            <person name="Lucien O."/>
            <person name="Lui A."/>
            <person name="Ma L.J."/>
            <person name="Mabbitt R."/>
            <person name="Macdonald J."/>
            <person name="Maclean C."/>
            <person name="Major J."/>
            <person name="Manning J."/>
            <person name="Marabella R."/>
            <person name="Maru K."/>
            <person name="Matthews C."/>
            <person name="Mauceli E."/>
            <person name="Mccarthy M."/>
            <person name="Mcdonough S."/>
            <person name="Mcghee T."/>
            <person name="Meldrim J."/>
            <person name="Meneus L."/>
            <person name="Mesirov J."/>
            <person name="Mihalev A."/>
            <person name="Mihova T."/>
            <person name="Mikkelsen T."/>
            <person name="Mlenga V."/>
            <person name="Moru K."/>
            <person name="Mozes J."/>
            <person name="Mulrain L."/>
            <person name="Munson G."/>
            <person name="Naylor J."/>
            <person name="Newes C."/>
            <person name="Nguyen C."/>
            <person name="Nguyen N."/>
            <person name="Nguyen T."/>
            <person name="Nicol R."/>
            <person name="Nielsen C."/>
            <person name="Nizzari M."/>
            <person name="Norbu C."/>
            <person name="Norbu N."/>
            <person name="O'donnell P."/>
            <person name="Okoawo O."/>
            <person name="O'leary S."/>
            <person name="Omotosho B."/>
            <person name="O'neill K."/>
            <person name="Osman S."/>
            <person name="Parker S."/>
            <person name="Perrin D."/>
            <person name="Phunkhang P."/>
            <person name="Piqani B."/>
            <person name="Purcell S."/>
            <person name="Rachupka T."/>
            <person name="Ramasamy U."/>
            <person name="Rameau R."/>
            <person name="Ray V."/>
            <person name="Raymond C."/>
            <person name="Retta R."/>
            <person name="Richardson S."/>
            <person name="Rise C."/>
            <person name="Rodriguez J."/>
            <person name="Rogers J."/>
            <person name="Rogov P."/>
            <person name="Rutman M."/>
            <person name="Schupbach R."/>
            <person name="Seaman C."/>
            <person name="Settipalli S."/>
            <person name="Sharpe T."/>
            <person name="Sheridan J."/>
            <person name="Sherpa N."/>
            <person name="Shi J."/>
            <person name="Smirnov S."/>
            <person name="Smith C."/>
            <person name="Sougnez C."/>
            <person name="Spencer B."/>
            <person name="Stalker J."/>
            <person name="Stange-thomann N."/>
            <person name="Stavropoulos S."/>
            <person name="Stetson K."/>
            <person name="Stone C."/>
            <person name="Stone S."/>
            <person name="Stubbs M."/>
            <person name="Talamas J."/>
            <person name="Tchuinga P."/>
            <person name="Tenzing P."/>
            <person name="Tesfaye S."/>
            <person name="Theodore J."/>
            <person name="Thoulutsang Y."/>
            <person name="Topham K."/>
            <person name="Towey S."/>
            <person name="Tsamla T."/>
            <person name="Tsomo N."/>
            <person name="Vallee D."/>
            <person name="Vassiliev H."/>
            <person name="Venkataraman V."/>
            <person name="Vinson J."/>
            <person name="Vo A."/>
            <person name="Wade C."/>
            <person name="Wang S."/>
            <person name="Wangchuk T."/>
            <person name="Wangdi T."/>
            <person name="Whittaker C."/>
            <person name="Wilkinson J."/>
            <person name="Wu Y."/>
            <person name="Wyman D."/>
            <person name="Yadav S."/>
            <person name="Yang S."/>
            <person name="Yang X."/>
            <person name="Yeager S."/>
            <person name="Yee E."/>
            <person name="Young G."/>
            <person name="Zainoun J."/>
            <person name="Zembeck L."/>
            <person name="Zimmer A."/>
            <person name="Zody M."/>
            <person name="Lander E."/>
        </authorList>
    </citation>
    <scope>NUCLEOTIDE SEQUENCE [LARGE SCALE GENOMIC DNA]</scope>
</reference>
<reference evidence="2" key="2">
    <citation type="submission" date="2025-08" db="UniProtKB">
        <authorList>
            <consortium name="Ensembl"/>
        </authorList>
    </citation>
    <scope>IDENTIFICATION</scope>
</reference>
<dbReference type="InterPro" id="IPR002035">
    <property type="entry name" value="VWF_A"/>
</dbReference>
<organism evidence="2 3">
    <name type="scientific">Ciona savignyi</name>
    <name type="common">Pacific transparent sea squirt</name>
    <dbReference type="NCBI Taxonomy" id="51511"/>
    <lineage>
        <taxon>Eukaryota</taxon>
        <taxon>Metazoa</taxon>
        <taxon>Chordata</taxon>
        <taxon>Tunicata</taxon>
        <taxon>Ascidiacea</taxon>
        <taxon>Phlebobranchia</taxon>
        <taxon>Cionidae</taxon>
        <taxon>Ciona</taxon>
    </lineage>
</organism>
<proteinExistence type="predicted"/>
<dbReference type="AlphaFoldDB" id="H2YZH3"/>
<keyword evidence="3" id="KW-1185">Reference proteome</keyword>
<dbReference type="InterPro" id="IPR036465">
    <property type="entry name" value="vWFA_dom_sf"/>
</dbReference>
<evidence type="ECO:0000313" key="2">
    <source>
        <dbReference type="Ensembl" id="ENSCSAVP00000010735.1"/>
    </source>
</evidence>
<name>H2YZH3_CIOSA</name>
<dbReference type="PANTHER" id="PTHR46478">
    <property type="entry name" value="VON WILLEBRAND FACTOR A DOMAIN-CONTAINING PROTEIN 3A"/>
    <property type="match status" value="1"/>
</dbReference>
<protein>
    <recommendedName>
        <fullName evidence="1">VWFA domain-containing protein</fullName>
    </recommendedName>
</protein>
<dbReference type="PANTHER" id="PTHR46478:SF1">
    <property type="entry name" value="VON WILLEBRAND FACTOR A DOMAIN-CONTAINING PROTEIN 3A"/>
    <property type="match status" value="1"/>
</dbReference>
<dbReference type="GeneTree" id="ENSGT00940000159290"/>
<dbReference type="Gene3D" id="3.40.50.410">
    <property type="entry name" value="von Willebrand factor, type A domain"/>
    <property type="match status" value="2"/>
</dbReference>
<dbReference type="Proteomes" id="UP000007875">
    <property type="component" value="Unassembled WGS sequence"/>
</dbReference>
<feature type="domain" description="VWFA" evidence="1">
    <location>
        <begin position="93"/>
        <end position="247"/>
    </location>
</feature>
<accession>H2YZH3</accession>
<dbReference type="Pfam" id="PF13768">
    <property type="entry name" value="VWA_3"/>
    <property type="match status" value="2"/>
</dbReference>